<gene>
    <name evidence="1" type="ORF">SAMN04488552_0632</name>
</gene>
<dbReference type="STRING" id="1250231.SAMN04488552_0632"/>
<accession>A0A1H1L8U6</accession>
<keyword evidence="2" id="KW-1185">Reference proteome</keyword>
<evidence type="ECO:0000313" key="2">
    <source>
        <dbReference type="Proteomes" id="UP000198858"/>
    </source>
</evidence>
<reference evidence="1 2" key="1">
    <citation type="submission" date="2016-10" db="EMBL/GenBank/DDBJ databases">
        <authorList>
            <person name="Varghese N."/>
            <person name="Submissions S."/>
        </authorList>
    </citation>
    <scope>NUCLEOTIDE SEQUENCE [LARGE SCALE GENOMIC DNA]</scope>
    <source>
        <strain evidence="1 2">Mar_2010_102</strain>
    </source>
</reference>
<organism evidence="1 2">
    <name type="scientific">Christiangramia echinicola</name>
    <dbReference type="NCBI Taxonomy" id="279359"/>
    <lineage>
        <taxon>Bacteria</taxon>
        <taxon>Pseudomonadati</taxon>
        <taxon>Bacteroidota</taxon>
        <taxon>Flavobacteriia</taxon>
        <taxon>Flavobacteriales</taxon>
        <taxon>Flavobacteriaceae</taxon>
        <taxon>Christiangramia</taxon>
    </lineage>
</organism>
<dbReference type="EMBL" id="LT629745">
    <property type="protein sequence ID" value="SDR70893.1"/>
    <property type="molecule type" value="Genomic_DNA"/>
</dbReference>
<dbReference type="Proteomes" id="UP000198858">
    <property type="component" value="Chromosome I"/>
</dbReference>
<proteinExistence type="predicted"/>
<evidence type="ECO:0008006" key="3">
    <source>
        <dbReference type="Google" id="ProtNLM"/>
    </source>
</evidence>
<evidence type="ECO:0000313" key="1">
    <source>
        <dbReference type="EMBL" id="SDR70893.1"/>
    </source>
</evidence>
<sequence>MKKQIFKALAKLNQKILPSYSKKGLDLQKASKVQMAIIGWKLWVTKNSLD</sequence>
<dbReference type="AlphaFoldDB" id="A0A1H1L8U6"/>
<name>A0A1H1L8U6_9FLAO</name>
<protein>
    <recommendedName>
        <fullName evidence="3">SsrA-binding protein</fullName>
    </recommendedName>
</protein>
<dbReference type="RefSeq" id="WP_026935423.1">
    <property type="nucleotide sequence ID" value="NZ_LT629745.1"/>
</dbReference>